<dbReference type="GO" id="GO:0044718">
    <property type="term" value="P:siderophore transmembrane transport"/>
    <property type="evidence" value="ECO:0007669"/>
    <property type="project" value="TreeGrafter"/>
</dbReference>
<evidence type="ECO:0000259" key="4">
    <source>
        <dbReference type="Pfam" id="PF07715"/>
    </source>
</evidence>
<dbReference type="PANTHER" id="PTHR30069:SF29">
    <property type="entry name" value="HEMOGLOBIN AND HEMOGLOBIN-HAPTOGLOBIN-BINDING PROTEIN 1-RELATED"/>
    <property type="match status" value="1"/>
</dbReference>
<keyword evidence="6" id="KW-1185">Reference proteome</keyword>
<dbReference type="InterPro" id="IPR023997">
    <property type="entry name" value="TonB-dep_OMP_SusC/RagA_CS"/>
</dbReference>
<dbReference type="EMBL" id="QNQU01000010">
    <property type="protein sequence ID" value="RBQ06675.1"/>
    <property type="molecule type" value="Genomic_DNA"/>
</dbReference>
<name>A0A366KYF3_9SPHI</name>
<dbReference type="GO" id="GO:0009279">
    <property type="term" value="C:cell outer membrane"/>
    <property type="evidence" value="ECO:0007669"/>
    <property type="project" value="UniProtKB-SubCell"/>
</dbReference>
<reference evidence="5 6" key="1">
    <citation type="submission" date="2018-07" db="EMBL/GenBank/DDBJ databases">
        <title>A draft genome of a endophytic bacteria, a new species of Pedobacter.</title>
        <authorList>
            <person name="Zhang Z.D."/>
            <person name="Chen Z.J."/>
        </authorList>
    </citation>
    <scope>NUCLEOTIDE SEQUENCE [LARGE SCALE GENOMIC DNA]</scope>
    <source>
        <strain evidence="5 6">RS10</strain>
    </source>
</reference>
<dbReference type="GO" id="GO:0015344">
    <property type="term" value="F:siderophore uptake transmembrane transporter activity"/>
    <property type="evidence" value="ECO:0007669"/>
    <property type="project" value="TreeGrafter"/>
</dbReference>
<dbReference type="RefSeq" id="WP_113949238.1">
    <property type="nucleotide sequence ID" value="NZ_QNQU01000010.1"/>
</dbReference>
<keyword evidence="2" id="KW-0472">Membrane</keyword>
<dbReference type="Gene3D" id="2.60.40.1120">
    <property type="entry name" value="Carboxypeptidase-like, regulatory domain"/>
    <property type="match status" value="1"/>
</dbReference>
<dbReference type="Pfam" id="PF13715">
    <property type="entry name" value="CarbopepD_reg_2"/>
    <property type="match status" value="1"/>
</dbReference>
<dbReference type="NCBIfam" id="TIGR04056">
    <property type="entry name" value="OMP_RagA_SusC"/>
    <property type="match status" value="1"/>
</dbReference>
<dbReference type="InterPro" id="IPR012910">
    <property type="entry name" value="Plug_dom"/>
</dbReference>
<keyword evidence="1 3" id="KW-0732">Signal</keyword>
<evidence type="ECO:0000256" key="2">
    <source>
        <dbReference type="PROSITE-ProRule" id="PRU01360"/>
    </source>
</evidence>
<feature type="domain" description="TonB-dependent receptor plug" evidence="4">
    <location>
        <begin position="118"/>
        <end position="222"/>
    </location>
</feature>
<dbReference type="InterPro" id="IPR037066">
    <property type="entry name" value="Plug_dom_sf"/>
</dbReference>
<dbReference type="InterPro" id="IPR023996">
    <property type="entry name" value="TonB-dep_OMP_SusC/RagA"/>
</dbReference>
<dbReference type="PANTHER" id="PTHR30069">
    <property type="entry name" value="TONB-DEPENDENT OUTER MEMBRANE RECEPTOR"/>
    <property type="match status" value="1"/>
</dbReference>
<proteinExistence type="inferred from homology"/>
<feature type="chain" id="PRO_5016843569" evidence="3">
    <location>
        <begin position="21"/>
        <end position="1034"/>
    </location>
</feature>
<keyword evidence="2" id="KW-0998">Cell outer membrane</keyword>
<dbReference type="AlphaFoldDB" id="A0A366KYF3"/>
<keyword evidence="2" id="KW-0813">Transport</keyword>
<dbReference type="Gene3D" id="2.170.130.10">
    <property type="entry name" value="TonB-dependent receptor, plug domain"/>
    <property type="match status" value="1"/>
</dbReference>
<dbReference type="SUPFAM" id="SSF49464">
    <property type="entry name" value="Carboxypeptidase regulatory domain-like"/>
    <property type="match status" value="1"/>
</dbReference>
<organism evidence="5 6">
    <name type="scientific">Pedobacter miscanthi</name>
    <dbReference type="NCBI Taxonomy" id="2259170"/>
    <lineage>
        <taxon>Bacteria</taxon>
        <taxon>Pseudomonadati</taxon>
        <taxon>Bacteroidota</taxon>
        <taxon>Sphingobacteriia</taxon>
        <taxon>Sphingobacteriales</taxon>
        <taxon>Sphingobacteriaceae</taxon>
        <taxon>Pedobacter</taxon>
    </lineage>
</organism>
<comment type="caution">
    <text evidence="5">The sequence shown here is derived from an EMBL/GenBank/DDBJ whole genome shotgun (WGS) entry which is preliminary data.</text>
</comment>
<dbReference type="InterPro" id="IPR018247">
    <property type="entry name" value="EF_Hand_1_Ca_BS"/>
</dbReference>
<comment type="similarity">
    <text evidence="2">Belongs to the TonB-dependent receptor family.</text>
</comment>
<dbReference type="NCBIfam" id="TIGR04057">
    <property type="entry name" value="SusC_RagA_signa"/>
    <property type="match status" value="1"/>
</dbReference>
<keyword evidence="2" id="KW-1134">Transmembrane beta strand</keyword>
<evidence type="ECO:0000256" key="1">
    <source>
        <dbReference type="ARBA" id="ARBA00022729"/>
    </source>
</evidence>
<keyword evidence="2" id="KW-0812">Transmembrane</keyword>
<dbReference type="InterPro" id="IPR008969">
    <property type="entry name" value="CarboxyPept-like_regulatory"/>
</dbReference>
<dbReference type="InterPro" id="IPR039426">
    <property type="entry name" value="TonB-dep_rcpt-like"/>
</dbReference>
<dbReference type="SUPFAM" id="SSF56935">
    <property type="entry name" value="Porins"/>
    <property type="match status" value="1"/>
</dbReference>
<feature type="signal peptide" evidence="3">
    <location>
        <begin position="1"/>
        <end position="20"/>
    </location>
</feature>
<comment type="subcellular location">
    <subcellularLocation>
        <location evidence="2">Cell outer membrane</location>
        <topology evidence="2">Multi-pass membrane protein</topology>
    </subcellularLocation>
</comment>
<gene>
    <name evidence="5" type="ORF">DRW42_12885</name>
</gene>
<dbReference type="PROSITE" id="PS00018">
    <property type="entry name" value="EF_HAND_1"/>
    <property type="match status" value="1"/>
</dbReference>
<sequence>MKKSKYLLLLFFLFPFNLLAQQMVTIRGKVTDASDGKILPGVVVTSNSPTGKISVSTDDQGAYLIKVPANSQELSYSFVGMTAHTEKIAGRTVINVVLASSQSELDEVVVIGYGSQKKETLTGSVGNITARDIQTTTAISLAQKIQGKVAGLQIRQNGGEPGTFDNSINIRGYGGSPLYVIDGVAREGAGEFQRINPEDIESISFLKDGSAAIYGLRASNGVVLVTTKKGAKGDAAFNYNSFVGFSSPTDVPRMANAAEWIQMRNDAAFLGTGSPFIPREELNKYITGAPGYESTDWYSEVMKKSAIQQQHNVSAAGGGDKTQYFVSLGYQRESGLLKTGDMGYYKYNMRSNLTTQLTKNLKAEIFIAGRYDNRFTPGENFFNIFKGTRVTLPTERPYVNGNTAYPSIVTPSNQNPVVLADRDITGYSENVNRNVQSTVALNYNVPGVEGLKIRAAASYDMNGYSNKDLSKPYNLYTFANGNYVKQPQRVGTGNISNVIDNNNNLTLQGQVSYSRLFAKKHNVGGTLVVEQQQGWSRNTLARRYYDFYTTDQLNYAGLRTPEAAGLEGQSAYLGYVGRFNYDYAGKYLIDFVFRQDGNYAYKNKWGFFPGVSAAWRVSEENFIKNKLPLISNLKLKASFGTAGAANSVAPFQYVPGFGTTGGGNYEFQNDILTTGIAAPPIVNENLSWTKSEFIDFGLELGLWKNQLTFEFDVYQRDTKGIAATRNVSLPNTFGATIPFENLNSDRVRGIEFSLGHNGSIGEFKYNISGNFNYSRQMDLYVEGAPFTNSYDQWRNQRAYRYRDISWGYTYAGQFQNKEEILQHALQNGDQANIRELPGDYKFQDINNDGVIDDRDMLPLFDGSTPKLFYGLTLNGSFKGFDFNLLLQGSGRYTVRFNEVYGEILAFRGNTPAYFFDRWRLSDPYDINSAWIPGKYPASRFNGDVGRIYTESSVWRRDASYVRLKSVELGYSFRPSFFAKAGIKKLRIYASAFNLLTITDPFVKAFDPERAEGLFSAGLNYPLSKTYNFGINLNF</sequence>
<evidence type="ECO:0000256" key="3">
    <source>
        <dbReference type="SAM" id="SignalP"/>
    </source>
</evidence>
<evidence type="ECO:0000313" key="5">
    <source>
        <dbReference type="EMBL" id="RBQ06675.1"/>
    </source>
</evidence>
<dbReference type="OrthoDB" id="9768177at2"/>
<accession>A0A366KYF3</accession>
<dbReference type="Proteomes" id="UP000252081">
    <property type="component" value="Unassembled WGS sequence"/>
</dbReference>
<dbReference type="Pfam" id="PF07715">
    <property type="entry name" value="Plug"/>
    <property type="match status" value="1"/>
</dbReference>
<dbReference type="PROSITE" id="PS52016">
    <property type="entry name" value="TONB_DEPENDENT_REC_3"/>
    <property type="match status" value="1"/>
</dbReference>
<protein>
    <submittedName>
        <fullName evidence="5">SusC/RagA family TonB-linked outer membrane protein</fullName>
    </submittedName>
</protein>
<evidence type="ECO:0000313" key="6">
    <source>
        <dbReference type="Proteomes" id="UP000252081"/>
    </source>
</evidence>